<dbReference type="RefSeq" id="WP_313761881.1">
    <property type="nucleotide sequence ID" value="NZ_BAAAVH010000101.1"/>
</dbReference>
<dbReference type="GO" id="GO:0016787">
    <property type="term" value="F:hydrolase activity"/>
    <property type="evidence" value="ECO:0007669"/>
    <property type="project" value="UniProtKB-KW"/>
</dbReference>
<dbReference type="InterPro" id="IPR000073">
    <property type="entry name" value="AB_hydrolase_1"/>
</dbReference>
<evidence type="ECO:0000313" key="4">
    <source>
        <dbReference type="Proteomes" id="UP001596067"/>
    </source>
</evidence>
<keyword evidence="1" id="KW-0472">Membrane</keyword>
<keyword evidence="4" id="KW-1185">Reference proteome</keyword>
<comment type="caution">
    <text evidence="3">The sequence shown here is derived from an EMBL/GenBank/DDBJ whole genome shotgun (WGS) entry which is preliminary data.</text>
</comment>
<evidence type="ECO:0000259" key="2">
    <source>
        <dbReference type="Pfam" id="PF12697"/>
    </source>
</evidence>
<gene>
    <name evidence="3" type="ORF">ACFP0N_15550</name>
</gene>
<evidence type="ECO:0000313" key="3">
    <source>
        <dbReference type="EMBL" id="MFC5886381.1"/>
    </source>
</evidence>
<dbReference type="Pfam" id="PF12697">
    <property type="entry name" value="Abhydrolase_6"/>
    <property type="match status" value="1"/>
</dbReference>
<sequence>MANSLLAFLSRDWAGVPVALVVAGVGGGLLALGATWAVALGALLVAVGAVLLAGAVRHLVLTAREARARPAPGTLVDVGGHRMHLLAEGDAGGGPTVVWVPGGHAPGEEFRRLHTMTAARTRSVLVDRFGTGWSEVGPFPRTTAAEAEELPAALAAAGERPPFVLVGHSFGGLLVANVARRHPDLVAGVVLLDPTPLEVIAFAPPNPLVAGMRRGFLREAVRHLFGAHRGAGGRSGQHCAAASIFAELSPSGLAGVGWETVVYDGDLGDLPLVLVIPRDLVGGEAVLAGARDAVEAERISGFYLRSRVRYLAASTASRLVHTPDGTGHDFPREAPEFVVGVVTDVVRELRVASPRPSARPVGP</sequence>
<feature type="domain" description="AB hydrolase-1" evidence="2">
    <location>
        <begin position="97"/>
        <end position="339"/>
    </location>
</feature>
<dbReference type="EMBL" id="JBHSOD010000016">
    <property type="protein sequence ID" value="MFC5886381.1"/>
    <property type="molecule type" value="Genomic_DNA"/>
</dbReference>
<dbReference type="PANTHER" id="PTHR42886:SF29">
    <property type="entry name" value="PUMMELIG, ISOFORM A"/>
    <property type="match status" value="1"/>
</dbReference>
<evidence type="ECO:0000256" key="1">
    <source>
        <dbReference type="SAM" id="Phobius"/>
    </source>
</evidence>
<keyword evidence="1" id="KW-0812">Transmembrane</keyword>
<feature type="transmembrane region" description="Helical" evidence="1">
    <location>
        <begin position="12"/>
        <end position="32"/>
    </location>
</feature>
<dbReference type="SUPFAM" id="SSF53474">
    <property type="entry name" value="alpha/beta-Hydrolases"/>
    <property type="match status" value="1"/>
</dbReference>
<reference evidence="4" key="1">
    <citation type="journal article" date="2019" name="Int. J. Syst. Evol. Microbiol.">
        <title>The Global Catalogue of Microorganisms (GCM) 10K type strain sequencing project: providing services to taxonomists for standard genome sequencing and annotation.</title>
        <authorList>
            <consortium name="The Broad Institute Genomics Platform"/>
            <consortium name="The Broad Institute Genome Sequencing Center for Infectious Disease"/>
            <person name="Wu L."/>
            <person name="Ma J."/>
        </authorList>
    </citation>
    <scope>NUCLEOTIDE SEQUENCE [LARGE SCALE GENOMIC DNA]</scope>
    <source>
        <strain evidence="4">CGMCC 4.1469</strain>
    </source>
</reference>
<dbReference type="InterPro" id="IPR029058">
    <property type="entry name" value="AB_hydrolase_fold"/>
</dbReference>
<keyword evidence="1" id="KW-1133">Transmembrane helix</keyword>
<feature type="transmembrane region" description="Helical" evidence="1">
    <location>
        <begin position="38"/>
        <end position="60"/>
    </location>
</feature>
<accession>A0ABW1EWC2</accession>
<keyword evidence="3" id="KW-0378">Hydrolase</keyword>
<dbReference type="Gene3D" id="3.40.50.1820">
    <property type="entry name" value="alpha/beta hydrolase"/>
    <property type="match status" value="1"/>
</dbReference>
<name>A0ABW1EWC2_9ACTN</name>
<dbReference type="PRINTS" id="PR00111">
    <property type="entry name" value="ABHYDROLASE"/>
</dbReference>
<organism evidence="3 4">
    <name type="scientific">Kitasatospora aburaviensis</name>
    <dbReference type="NCBI Taxonomy" id="67265"/>
    <lineage>
        <taxon>Bacteria</taxon>
        <taxon>Bacillati</taxon>
        <taxon>Actinomycetota</taxon>
        <taxon>Actinomycetes</taxon>
        <taxon>Kitasatosporales</taxon>
        <taxon>Streptomycetaceae</taxon>
        <taxon>Kitasatospora</taxon>
    </lineage>
</organism>
<proteinExistence type="predicted"/>
<dbReference type="Proteomes" id="UP001596067">
    <property type="component" value="Unassembled WGS sequence"/>
</dbReference>
<protein>
    <submittedName>
        <fullName evidence="3">Alpha/beta hydrolase</fullName>
    </submittedName>
</protein>
<dbReference type="PANTHER" id="PTHR42886">
    <property type="entry name" value="RE40534P-RELATED"/>
    <property type="match status" value="1"/>
</dbReference>